<evidence type="ECO:0000256" key="3">
    <source>
        <dbReference type="ARBA" id="ARBA00023125"/>
    </source>
</evidence>
<dbReference type="EnsemblMetazoa" id="HelroT92637">
    <property type="protein sequence ID" value="HelroP92637"/>
    <property type="gene ID" value="HelroG92637"/>
</dbReference>
<dbReference type="InterPro" id="IPR039350">
    <property type="entry name" value="Prospero_homeodomain"/>
</dbReference>
<dbReference type="PANTHER" id="PTHR12198">
    <property type="entry name" value="HOMEOBOX PROTEIN PROSPERO/PROX-1/CEH-26"/>
    <property type="match status" value="1"/>
</dbReference>
<dbReference type="EMBL" id="KB096912">
    <property type="protein sequence ID" value="ESO00525.1"/>
    <property type="molecule type" value="Genomic_DNA"/>
</dbReference>
<feature type="transmembrane region" description="Helical" evidence="7">
    <location>
        <begin position="54"/>
        <end position="71"/>
    </location>
</feature>
<evidence type="ECO:0000256" key="7">
    <source>
        <dbReference type="SAM" id="Phobius"/>
    </source>
</evidence>
<dbReference type="InterPro" id="IPR009057">
    <property type="entry name" value="Homeodomain-like_sf"/>
</dbReference>
<dbReference type="SUPFAM" id="SSF46689">
    <property type="entry name" value="Homeodomain-like"/>
    <property type="match status" value="1"/>
</dbReference>
<evidence type="ECO:0000256" key="6">
    <source>
        <dbReference type="ARBA" id="ARBA00023242"/>
    </source>
</evidence>
<name>T1G8J3_HELRO</name>
<keyword evidence="3" id="KW-0238">DNA-binding</keyword>
<dbReference type="GO" id="GO:0006355">
    <property type="term" value="P:regulation of DNA-templated transcription"/>
    <property type="evidence" value="ECO:0007669"/>
    <property type="project" value="InterPro"/>
</dbReference>
<dbReference type="InterPro" id="IPR023082">
    <property type="entry name" value="Homeo_prospero_dom"/>
</dbReference>
<evidence type="ECO:0000313" key="9">
    <source>
        <dbReference type="EMBL" id="ESO00525.1"/>
    </source>
</evidence>
<dbReference type="HOGENOM" id="CLU_2707512_0_0_1"/>
<keyword evidence="7" id="KW-0472">Membrane</keyword>
<dbReference type="OrthoDB" id="10038576at2759"/>
<keyword evidence="11" id="KW-1185">Reference proteome</keyword>
<dbReference type="PANTHER" id="PTHR12198:SF0">
    <property type="entry name" value="HOMEOBOX PROTEIN PROSPERO"/>
    <property type="match status" value="1"/>
</dbReference>
<evidence type="ECO:0000256" key="4">
    <source>
        <dbReference type="ARBA" id="ARBA00023155"/>
    </source>
</evidence>
<accession>T1G8J3</accession>
<dbReference type="GeneID" id="20217390"/>
<dbReference type="GO" id="GO:0007399">
    <property type="term" value="P:nervous system development"/>
    <property type="evidence" value="ECO:0007669"/>
    <property type="project" value="UniProtKB-ARBA"/>
</dbReference>
<reference evidence="11" key="1">
    <citation type="submission" date="2012-12" db="EMBL/GenBank/DDBJ databases">
        <authorList>
            <person name="Hellsten U."/>
            <person name="Grimwood J."/>
            <person name="Chapman J.A."/>
            <person name="Shapiro H."/>
            <person name="Aerts A."/>
            <person name="Otillar R.P."/>
            <person name="Terry A.Y."/>
            <person name="Boore J.L."/>
            <person name="Simakov O."/>
            <person name="Marletaz F."/>
            <person name="Cho S.-J."/>
            <person name="Edsinger-Gonzales E."/>
            <person name="Havlak P."/>
            <person name="Kuo D.-H."/>
            <person name="Larsson T."/>
            <person name="Lv J."/>
            <person name="Arendt D."/>
            <person name="Savage R."/>
            <person name="Osoegawa K."/>
            <person name="de Jong P."/>
            <person name="Lindberg D.R."/>
            <person name="Seaver E.C."/>
            <person name="Weisblat D.A."/>
            <person name="Putnam N.H."/>
            <person name="Grigoriev I.V."/>
            <person name="Rokhsar D.S."/>
        </authorList>
    </citation>
    <scope>NUCLEOTIDE SEQUENCE</scope>
</reference>
<dbReference type="GO" id="GO:0003677">
    <property type="term" value="F:DNA binding"/>
    <property type="evidence" value="ECO:0007669"/>
    <property type="project" value="UniProtKB-KW"/>
</dbReference>
<sequence length="73" mass="8376">MPRYPSSSILKAYFPDVLFNKNNTAQLIKWFSNFRFVVVVLVDVYVVVVNDGVLLLLSIMLLLLFSILLTLKI</sequence>
<dbReference type="RefSeq" id="XP_009021377.1">
    <property type="nucleotide sequence ID" value="XM_009023129.1"/>
</dbReference>
<dbReference type="eggNOG" id="KOG3779">
    <property type="taxonomic scope" value="Eukaryota"/>
</dbReference>
<feature type="transmembrane region" description="Helical" evidence="7">
    <location>
        <begin position="30"/>
        <end position="48"/>
    </location>
</feature>
<gene>
    <name evidence="10" type="primary">20217390</name>
    <name evidence="9" type="ORF">HELRODRAFT_92637</name>
</gene>
<dbReference type="GO" id="GO:0005634">
    <property type="term" value="C:nucleus"/>
    <property type="evidence" value="ECO:0007669"/>
    <property type="project" value="UniProtKB-SubCell"/>
</dbReference>
<evidence type="ECO:0000256" key="2">
    <source>
        <dbReference type="ARBA" id="ARBA00023015"/>
    </source>
</evidence>
<keyword evidence="5" id="KW-0804">Transcription</keyword>
<dbReference type="InterPro" id="IPR037131">
    <property type="entry name" value="Homeo_prospero_dom_sf"/>
</dbReference>
<evidence type="ECO:0000313" key="10">
    <source>
        <dbReference type="EnsemblMetazoa" id="HelroP92637"/>
    </source>
</evidence>
<evidence type="ECO:0000259" key="8">
    <source>
        <dbReference type="PROSITE" id="PS51818"/>
    </source>
</evidence>
<feature type="domain" description="Prospero" evidence="8">
    <location>
        <begin position="1"/>
        <end position="73"/>
    </location>
</feature>
<dbReference type="CTD" id="20217390"/>
<keyword evidence="2" id="KW-0805">Transcription regulation</keyword>
<dbReference type="GO" id="GO:0048468">
    <property type="term" value="P:cell development"/>
    <property type="evidence" value="ECO:0007669"/>
    <property type="project" value="UniProtKB-ARBA"/>
</dbReference>
<dbReference type="EMBL" id="AMQM01009759">
    <property type="status" value="NOT_ANNOTATED_CDS"/>
    <property type="molecule type" value="Genomic_DNA"/>
</dbReference>
<reference evidence="10" key="3">
    <citation type="submission" date="2015-06" db="UniProtKB">
        <authorList>
            <consortium name="EnsemblMetazoa"/>
        </authorList>
    </citation>
    <scope>IDENTIFICATION</scope>
</reference>
<dbReference type="AlphaFoldDB" id="T1G8J3"/>
<organism evidence="10 11">
    <name type="scientific">Helobdella robusta</name>
    <name type="common">Californian leech</name>
    <dbReference type="NCBI Taxonomy" id="6412"/>
    <lineage>
        <taxon>Eukaryota</taxon>
        <taxon>Metazoa</taxon>
        <taxon>Spiralia</taxon>
        <taxon>Lophotrochozoa</taxon>
        <taxon>Annelida</taxon>
        <taxon>Clitellata</taxon>
        <taxon>Hirudinea</taxon>
        <taxon>Rhynchobdellida</taxon>
        <taxon>Glossiphoniidae</taxon>
        <taxon>Helobdella</taxon>
    </lineage>
</organism>
<dbReference type="Gene3D" id="1.10.10.500">
    <property type="entry name" value="Homeo-prospero domain"/>
    <property type="match status" value="1"/>
</dbReference>
<dbReference type="InParanoid" id="T1G8J3"/>
<evidence type="ECO:0000256" key="1">
    <source>
        <dbReference type="ARBA" id="ARBA00004123"/>
    </source>
</evidence>
<evidence type="ECO:0000313" key="11">
    <source>
        <dbReference type="Proteomes" id="UP000015101"/>
    </source>
</evidence>
<keyword evidence="7" id="KW-1133">Transmembrane helix</keyword>
<reference evidence="9 11" key="2">
    <citation type="journal article" date="2013" name="Nature">
        <title>Insights into bilaterian evolution from three spiralian genomes.</title>
        <authorList>
            <person name="Simakov O."/>
            <person name="Marletaz F."/>
            <person name="Cho S.J."/>
            <person name="Edsinger-Gonzales E."/>
            <person name="Havlak P."/>
            <person name="Hellsten U."/>
            <person name="Kuo D.H."/>
            <person name="Larsson T."/>
            <person name="Lv J."/>
            <person name="Arendt D."/>
            <person name="Savage R."/>
            <person name="Osoegawa K."/>
            <person name="de Jong P."/>
            <person name="Grimwood J."/>
            <person name="Chapman J.A."/>
            <person name="Shapiro H."/>
            <person name="Aerts A."/>
            <person name="Otillar R.P."/>
            <person name="Terry A.Y."/>
            <person name="Boore J.L."/>
            <person name="Grigoriev I.V."/>
            <person name="Lindberg D.R."/>
            <person name="Seaver E.C."/>
            <person name="Weisblat D.A."/>
            <person name="Putnam N.H."/>
            <person name="Rokhsar D.S."/>
        </authorList>
    </citation>
    <scope>NUCLEOTIDE SEQUENCE</scope>
</reference>
<keyword evidence="7" id="KW-0812">Transmembrane</keyword>
<proteinExistence type="predicted"/>
<evidence type="ECO:0000256" key="5">
    <source>
        <dbReference type="ARBA" id="ARBA00023163"/>
    </source>
</evidence>
<comment type="subcellular location">
    <subcellularLocation>
        <location evidence="1">Nucleus</location>
    </subcellularLocation>
</comment>
<keyword evidence="6" id="KW-0539">Nucleus</keyword>
<keyword evidence="4" id="KW-0371">Homeobox</keyword>
<dbReference type="KEGG" id="hro:HELRODRAFT_92637"/>
<dbReference type="Pfam" id="PF05044">
    <property type="entry name" value="HPD"/>
    <property type="match status" value="1"/>
</dbReference>
<dbReference type="PROSITE" id="PS51818">
    <property type="entry name" value="HOMEO_PROSPERO"/>
    <property type="match status" value="1"/>
</dbReference>
<dbReference type="Proteomes" id="UP000015101">
    <property type="component" value="Unassembled WGS sequence"/>
</dbReference>
<protein>
    <recommendedName>
        <fullName evidence="8">Prospero domain-containing protein</fullName>
    </recommendedName>
</protein>